<dbReference type="InterPro" id="IPR021242">
    <property type="entry name" value="DUF2799"/>
</dbReference>
<dbReference type="Pfam" id="PF10973">
    <property type="entry name" value="DUF2799"/>
    <property type="match status" value="1"/>
</dbReference>
<keyword evidence="3" id="KW-1185">Reference proteome</keyword>
<accession>A0A1E5CZC1</accession>
<dbReference type="PROSITE" id="PS51257">
    <property type="entry name" value="PROKAR_LIPOPROTEIN"/>
    <property type="match status" value="1"/>
</dbReference>
<evidence type="ECO:0008006" key="4">
    <source>
        <dbReference type="Google" id="ProtNLM"/>
    </source>
</evidence>
<sequence>MRKTIVVGLLIGLAGCAASTQQLAEDGDWSEIGYRDGLRGQTQRSYSALNKFGQANQADYDQGYLKGVAEYCNPDHAYQIGLSGFNYEGVCEGTEEAQRFRMEWQRGWADSNN</sequence>
<dbReference type="EMBL" id="AJYW02000124">
    <property type="protein sequence ID" value="OEE76240.1"/>
    <property type="molecule type" value="Genomic_DNA"/>
</dbReference>
<proteinExistence type="predicted"/>
<evidence type="ECO:0000313" key="2">
    <source>
        <dbReference type="EMBL" id="OEE76240.1"/>
    </source>
</evidence>
<dbReference type="AlphaFoldDB" id="A0A1E5CZC1"/>
<gene>
    <name evidence="2" type="ORF">A130_15520</name>
</gene>
<comment type="caution">
    <text evidence="2">The sequence shown here is derived from an EMBL/GenBank/DDBJ whole genome shotgun (WGS) entry which is preliminary data.</text>
</comment>
<dbReference type="Proteomes" id="UP000094165">
    <property type="component" value="Unassembled WGS sequence"/>
</dbReference>
<evidence type="ECO:0000256" key="1">
    <source>
        <dbReference type="SAM" id="SignalP"/>
    </source>
</evidence>
<keyword evidence="1" id="KW-0732">Signal</keyword>
<organism evidence="2 3">
    <name type="scientific">Vibrio genomosp. F6 str. FF-238</name>
    <dbReference type="NCBI Taxonomy" id="1191298"/>
    <lineage>
        <taxon>Bacteria</taxon>
        <taxon>Pseudomonadati</taxon>
        <taxon>Pseudomonadota</taxon>
        <taxon>Gammaproteobacteria</taxon>
        <taxon>Vibrionales</taxon>
        <taxon>Vibrionaceae</taxon>
        <taxon>Vibrio</taxon>
    </lineage>
</organism>
<evidence type="ECO:0000313" key="3">
    <source>
        <dbReference type="Proteomes" id="UP000094165"/>
    </source>
</evidence>
<feature type="chain" id="PRO_5009173353" description="DUF2799 domain-containing protein" evidence="1">
    <location>
        <begin position="25"/>
        <end position="113"/>
    </location>
</feature>
<feature type="signal peptide" evidence="1">
    <location>
        <begin position="1"/>
        <end position="24"/>
    </location>
</feature>
<reference evidence="2 3" key="1">
    <citation type="journal article" date="2012" name="Science">
        <title>Ecological populations of bacteria act as socially cohesive units of antibiotic production and resistance.</title>
        <authorList>
            <person name="Cordero O.X."/>
            <person name="Wildschutte H."/>
            <person name="Kirkup B."/>
            <person name="Proehl S."/>
            <person name="Ngo L."/>
            <person name="Hussain F."/>
            <person name="Le Roux F."/>
            <person name="Mincer T."/>
            <person name="Polz M.F."/>
        </authorList>
    </citation>
    <scope>NUCLEOTIDE SEQUENCE [LARGE SCALE GENOMIC DNA]</scope>
    <source>
        <strain evidence="2 3">FF-238</strain>
    </source>
</reference>
<name>A0A1E5CZC1_9VIBR</name>
<protein>
    <recommendedName>
        <fullName evidence="4">DUF2799 domain-containing protein</fullName>
    </recommendedName>
</protein>